<keyword evidence="1" id="KW-0175">Coiled coil</keyword>
<protein>
    <submittedName>
        <fullName evidence="2">Uncharacterized protein</fullName>
    </submittedName>
</protein>
<proteinExistence type="predicted"/>
<evidence type="ECO:0000313" key="2">
    <source>
        <dbReference type="EMBL" id="RGD86588.1"/>
    </source>
</evidence>
<dbReference type="RefSeq" id="WP_117580904.1">
    <property type="nucleotide sequence ID" value="NZ_QUSL01000005.1"/>
</dbReference>
<name>A0A3E3EGS6_9FIRM</name>
<accession>A0A3E3EGS6</accession>
<comment type="caution">
    <text evidence="2">The sequence shown here is derived from an EMBL/GenBank/DDBJ whole genome shotgun (WGS) entry which is preliminary data.</text>
</comment>
<reference evidence="2 3" key="1">
    <citation type="submission" date="2018-08" db="EMBL/GenBank/DDBJ databases">
        <title>A genome reference for cultivated species of the human gut microbiota.</title>
        <authorList>
            <person name="Zou Y."/>
            <person name="Xue W."/>
            <person name="Luo G."/>
        </authorList>
    </citation>
    <scope>NUCLEOTIDE SEQUENCE [LARGE SCALE GENOMIC DNA]</scope>
    <source>
        <strain evidence="2 3">OM06-4</strain>
    </source>
</reference>
<gene>
    <name evidence="2" type="ORF">DXB93_05345</name>
</gene>
<evidence type="ECO:0000313" key="3">
    <source>
        <dbReference type="Proteomes" id="UP000261032"/>
    </source>
</evidence>
<dbReference type="AlphaFoldDB" id="A0A3E3EGS6"/>
<sequence length="288" mass="32277">MIFSTITQKGLELTYDLKKIPSQYSGDIEMKLIRDTTYNNYVCTPFFKHIKNRFLESNRNTKSNAIAIDSNGVFKLPKEAFRLDGYIAIAFSFARDSEVIQTNPIVYKITASVGDGEFLDNKPSWQQVVIQLCEDWTNENIKPDLDKMKKDIQNAIEEAVRQQTKVAEQQTALDNKFNELNTLENTVNENETNRQTNEIKRQNDTAKAIKSCNDKVTEINTKLLNGDFVGATGATPNITIGNVTLGNPNVTIRGTPEAPVLDFTMPSAGNLSYATDADIDEMIIEVFG</sequence>
<dbReference type="EMBL" id="QUSL01000005">
    <property type="protein sequence ID" value="RGD86588.1"/>
    <property type="molecule type" value="Genomic_DNA"/>
</dbReference>
<feature type="coiled-coil region" evidence="1">
    <location>
        <begin position="145"/>
        <end position="193"/>
    </location>
</feature>
<organism evidence="2 3">
    <name type="scientific">Thomasclavelia ramosa</name>
    <dbReference type="NCBI Taxonomy" id="1547"/>
    <lineage>
        <taxon>Bacteria</taxon>
        <taxon>Bacillati</taxon>
        <taxon>Bacillota</taxon>
        <taxon>Erysipelotrichia</taxon>
        <taxon>Erysipelotrichales</taxon>
        <taxon>Coprobacillaceae</taxon>
        <taxon>Thomasclavelia</taxon>
    </lineage>
</organism>
<evidence type="ECO:0000256" key="1">
    <source>
        <dbReference type="SAM" id="Coils"/>
    </source>
</evidence>
<dbReference type="Proteomes" id="UP000261032">
    <property type="component" value="Unassembled WGS sequence"/>
</dbReference>